<evidence type="ECO:0000256" key="6">
    <source>
        <dbReference type="ARBA" id="ARBA00023012"/>
    </source>
</evidence>
<accession>A0A4Q7VMQ5</accession>
<dbReference type="Pfam" id="PF00512">
    <property type="entry name" value="HisKA"/>
    <property type="match status" value="1"/>
</dbReference>
<dbReference type="RefSeq" id="WP_130307577.1">
    <property type="nucleotide sequence ID" value="NZ_SHKN01000001.1"/>
</dbReference>
<comment type="catalytic activity">
    <reaction evidence="1">
        <text>ATP + protein L-histidine = ADP + protein N-phospho-L-histidine.</text>
        <dbReference type="EC" id="2.7.13.3"/>
    </reaction>
</comment>
<keyword evidence="5 8" id="KW-0418">Kinase</keyword>
<gene>
    <name evidence="8" type="ORF">EV201_2242</name>
</gene>
<dbReference type="InterPro" id="IPR003594">
    <property type="entry name" value="HATPase_dom"/>
</dbReference>
<keyword evidence="9" id="KW-1185">Reference proteome</keyword>
<dbReference type="PRINTS" id="PR00344">
    <property type="entry name" value="BCTRLSENSOR"/>
</dbReference>
<reference evidence="8 9" key="1">
    <citation type="submission" date="2019-02" db="EMBL/GenBank/DDBJ databases">
        <title>Genomic Encyclopedia of Type Strains, Phase IV (KMG-IV): sequencing the most valuable type-strain genomes for metagenomic binning, comparative biology and taxonomic classification.</title>
        <authorList>
            <person name="Goeker M."/>
        </authorList>
    </citation>
    <scope>NUCLEOTIDE SEQUENCE [LARGE SCALE GENOMIC DNA]</scope>
    <source>
        <strain evidence="8 9">DSM 28825</strain>
    </source>
</reference>
<dbReference type="PANTHER" id="PTHR43711">
    <property type="entry name" value="TWO-COMPONENT HISTIDINE KINASE"/>
    <property type="match status" value="1"/>
</dbReference>
<evidence type="ECO:0000256" key="4">
    <source>
        <dbReference type="ARBA" id="ARBA00022679"/>
    </source>
</evidence>
<dbReference type="SUPFAM" id="SSF47384">
    <property type="entry name" value="Homodimeric domain of signal transducing histidine kinase"/>
    <property type="match status" value="1"/>
</dbReference>
<dbReference type="CDD" id="cd00082">
    <property type="entry name" value="HisKA"/>
    <property type="match status" value="1"/>
</dbReference>
<dbReference type="EMBL" id="SHKN01000001">
    <property type="protein sequence ID" value="RZT97569.1"/>
    <property type="molecule type" value="Genomic_DNA"/>
</dbReference>
<dbReference type="SUPFAM" id="SSF55874">
    <property type="entry name" value="ATPase domain of HSP90 chaperone/DNA topoisomerase II/histidine kinase"/>
    <property type="match status" value="1"/>
</dbReference>
<dbReference type="Gene3D" id="3.30.565.10">
    <property type="entry name" value="Histidine kinase-like ATPase, C-terminal domain"/>
    <property type="match status" value="1"/>
</dbReference>
<dbReference type="Proteomes" id="UP000293562">
    <property type="component" value="Unassembled WGS sequence"/>
</dbReference>
<dbReference type="AlphaFoldDB" id="A0A4Q7VMQ5"/>
<evidence type="ECO:0000313" key="9">
    <source>
        <dbReference type="Proteomes" id="UP000293562"/>
    </source>
</evidence>
<evidence type="ECO:0000259" key="7">
    <source>
        <dbReference type="PROSITE" id="PS50109"/>
    </source>
</evidence>
<name>A0A4Q7VMQ5_9BACT</name>
<evidence type="ECO:0000256" key="2">
    <source>
        <dbReference type="ARBA" id="ARBA00012438"/>
    </source>
</evidence>
<comment type="caution">
    <text evidence="8">The sequence shown here is derived from an EMBL/GenBank/DDBJ whole genome shotgun (WGS) entry which is preliminary data.</text>
</comment>
<dbReference type="InterPro" id="IPR050736">
    <property type="entry name" value="Sensor_HK_Regulatory"/>
</dbReference>
<dbReference type="SMART" id="SM00387">
    <property type="entry name" value="HATPase_c"/>
    <property type="match status" value="1"/>
</dbReference>
<protein>
    <recommendedName>
        <fullName evidence="2">histidine kinase</fullName>
        <ecNumber evidence="2">2.7.13.3</ecNumber>
    </recommendedName>
</protein>
<dbReference type="EC" id="2.7.13.3" evidence="2"/>
<evidence type="ECO:0000313" key="8">
    <source>
        <dbReference type="EMBL" id="RZT97569.1"/>
    </source>
</evidence>
<evidence type="ECO:0000256" key="5">
    <source>
        <dbReference type="ARBA" id="ARBA00022777"/>
    </source>
</evidence>
<dbReference type="CDD" id="cd16922">
    <property type="entry name" value="HATPase_EvgS-ArcB-TorS-like"/>
    <property type="match status" value="1"/>
</dbReference>
<proteinExistence type="predicted"/>
<dbReference type="Pfam" id="PF02518">
    <property type="entry name" value="HATPase_c"/>
    <property type="match status" value="1"/>
</dbReference>
<evidence type="ECO:0000256" key="3">
    <source>
        <dbReference type="ARBA" id="ARBA00022553"/>
    </source>
</evidence>
<dbReference type="InterPro" id="IPR036890">
    <property type="entry name" value="HATPase_C_sf"/>
</dbReference>
<dbReference type="PROSITE" id="PS50109">
    <property type="entry name" value="HIS_KIN"/>
    <property type="match status" value="1"/>
</dbReference>
<organism evidence="8 9">
    <name type="scientific">Ancylomarina subtilis</name>
    <dbReference type="NCBI Taxonomy" id="1639035"/>
    <lineage>
        <taxon>Bacteria</taxon>
        <taxon>Pseudomonadati</taxon>
        <taxon>Bacteroidota</taxon>
        <taxon>Bacteroidia</taxon>
        <taxon>Marinilabiliales</taxon>
        <taxon>Marinifilaceae</taxon>
        <taxon>Ancylomarina</taxon>
    </lineage>
</organism>
<dbReference type="InterPro" id="IPR004358">
    <property type="entry name" value="Sig_transdc_His_kin-like_C"/>
</dbReference>
<evidence type="ECO:0000256" key="1">
    <source>
        <dbReference type="ARBA" id="ARBA00000085"/>
    </source>
</evidence>
<keyword evidence="3" id="KW-0597">Phosphoprotein</keyword>
<feature type="domain" description="Histidine kinase" evidence="7">
    <location>
        <begin position="34"/>
        <end position="253"/>
    </location>
</feature>
<dbReference type="GO" id="GO:0000155">
    <property type="term" value="F:phosphorelay sensor kinase activity"/>
    <property type="evidence" value="ECO:0007669"/>
    <property type="project" value="InterPro"/>
</dbReference>
<keyword evidence="4" id="KW-0808">Transferase</keyword>
<sequence>MEKRPTYCELEEQLAEALRRAEGAEELKNAFLANISHEIRTPMNAIIGASDILRDESLTNEERNEFASILNISSRSLLDLLNRIIDLSQLDSGIMKLHESETDLEAVIIRLYTIYEDKIKILDKDITIDYQIDCHNPNIIIDGEKLEKSISYLLDNAINFTQSGKIELSCTLQDDQEIKISVKDTGVGISQEQQESIFNRFNQVDNSYTRKQSGAGIGLSLCSRYMKLMRGSLKLESELGQGSTFFLSVPTSFKKEELEEMETNTGIQNRNSFVG</sequence>
<dbReference type="InterPro" id="IPR036097">
    <property type="entry name" value="HisK_dim/P_sf"/>
</dbReference>
<dbReference type="PANTHER" id="PTHR43711:SF26">
    <property type="entry name" value="SENSOR HISTIDINE KINASE RCSC"/>
    <property type="match status" value="1"/>
</dbReference>
<keyword evidence="6" id="KW-0902">Two-component regulatory system</keyword>
<dbReference type="InterPro" id="IPR003661">
    <property type="entry name" value="HisK_dim/P_dom"/>
</dbReference>
<dbReference type="InterPro" id="IPR005467">
    <property type="entry name" value="His_kinase_dom"/>
</dbReference>
<dbReference type="OrthoDB" id="9796457at2"/>
<dbReference type="Gene3D" id="1.10.287.130">
    <property type="match status" value="1"/>
</dbReference>
<dbReference type="SMART" id="SM00388">
    <property type="entry name" value="HisKA"/>
    <property type="match status" value="1"/>
</dbReference>